<evidence type="ECO:0000256" key="3">
    <source>
        <dbReference type="ARBA" id="ARBA00023163"/>
    </source>
</evidence>
<name>A0A2V2YVS9_9BACL</name>
<dbReference type="Gene3D" id="1.10.10.60">
    <property type="entry name" value="Homeodomain-like"/>
    <property type="match status" value="2"/>
</dbReference>
<evidence type="ECO:0000256" key="2">
    <source>
        <dbReference type="ARBA" id="ARBA00023125"/>
    </source>
</evidence>
<protein>
    <submittedName>
        <fullName evidence="7">Helix-turn-helix protein</fullName>
    </submittedName>
</protein>
<dbReference type="InterPro" id="IPR041522">
    <property type="entry name" value="CdaR_GGDEF"/>
</dbReference>
<dbReference type="InterPro" id="IPR018062">
    <property type="entry name" value="HTH_AraC-typ_CS"/>
</dbReference>
<dbReference type="PROSITE" id="PS00041">
    <property type="entry name" value="HTH_ARAC_FAMILY_1"/>
    <property type="match status" value="1"/>
</dbReference>
<dbReference type="Pfam" id="PF12833">
    <property type="entry name" value="HTH_18"/>
    <property type="match status" value="1"/>
</dbReference>
<proteinExistence type="predicted"/>
<dbReference type="PRINTS" id="PR00032">
    <property type="entry name" value="HTHARAC"/>
</dbReference>
<evidence type="ECO:0000256" key="5">
    <source>
        <dbReference type="SAM" id="Phobius"/>
    </source>
</evidence>
<feature type="domain" description="HTH araC/xylS-type" evidence="6">
    <location>
        <begin position="641"/>
        <end position="740"/>
    </location>
</feature>
<keyword evidence="1" id="KW-0805">Transcription regulation</keyword>
<dbReference type="GO" id="GO:0003700">
    <property type="term" value="F:DNA-binding transcription factor activity"/>
    <property type="evidence" value="ECO:0007669"/>
    <property type="project" value="InterPro"/>
</dbReference>
<keyword evidence="5" id="KW-0812">Transmembrane</keyword>
<evidence type="ECO:0000256" key="1">
    <source>
        <dbReference type="ARBA" id="ARBA00023015"/>
    </source>
</evidence>
<sequence>MDSFFTVYRKGIIPLLSYLPILFITISILIFISFSIMNQLNVRNAIQANNLTAKYVTNMVDSSLKNISIDAQKLVETGGTLQKFLDAPSDKALEFDISNMLSSLMVRYGLIDSVYLYRAKDGKVLDQSTIRPLSQFPDESFIRSTLDKPYTGVWSSPRERISGGLGSPTSVPVTSLGLKIPRDSGSLGYLIINVKNDALKSYIDQMIDHTITTAQLYDAQGTSFFNEDRSVSSSDRLSADVVSNYTGWTYRISIKGGQLLDFLFHGSTLWILLGLSAIVMAIGSTFYVTRRNYKPIESILHRIERFSSLVKTGDAKAKSNEFAFIDQAIERLITNNMSFQEQQQEHLVIRRQQFLQQLLKGEFGDDRGAWEQEWQHFGLSAGHYIVGVLELDSYVQFGLKYNPNDQSLFKFIISSVAVETAEQNGLRVVVEWIAKNQLVMLLISGESSLLEHQILQLSEQIRAWVEGHLDFTVTIGIGMPADDETAIARSYEDAEAAVSRKVSLGSNQIIDAVEVRGRQDGEWFDYLEMIRTIVRQLRMSEQDWQNELKQLFGEMAVHRLRKGDVDRLLHYLIFHLEYELDGALPEVVKPWQEGVKPALAAAVEHSDTLRQLELDFQAALTQLASHICELSQSRRHNTLMREIRDYVAEHYMDPNLSLTMLSDRFQISSKYLSQLFKESIGENFSDFLIGLRIDNAKRLLRETDTAVQAISDQMGYSNPTSFIRVFKKIVGLSPGQYRESLTKTAARGSGQEEQERLERM</sequence>
<gene>
    <name evidence="7" type="ORF">DFQ01_109195</name>
</gene>
<evidence type="ECO:0000313" key="8">
    <source>
        <dbReference type="Proteomes" id="UP000246635"/>
    </source>
</evidence>
<evidence type="ECO:0000259" key="6">
    <source>
        <dbReference type="PROSITE" id="PS01124"/>
    </source>
</evidence>
<evidence type="ECO:0000313" key="7">
    <source>
        <dbReference type="EMBL" id="PWW02570.1"/>
    </source>
</evidence>
<feature type="region of interest" description="Disordered" evidence="4">
    <location>
        <begin position="741"/>
        <end position="760"/>
    </location>
</feature>
<dbReference type="InterPro" id="IPR020449">
    <property type="entry name" value="Tscrpt_reg_AraC-type_HTH"/>
</dbReference>
<keyword evidence="2" id="KW-0238">DNA-binding</keyword>
<dbReference type="SUPFAM" id="SSF46689">
    <property type="entry name" value="Homeodomain-like"/>
    <property type="match status" value="1"/>
</dbReference>
<dbReference type="SMART" id="SM00342">
    <property type="entry name" value="HTH_ARAC"/>
    <property type="match status" value="1"/>
</dbReference>
<dbReference type="Proteomes" id="UP000246635">
    <property type="component" value="Unassembled WGS sequence"/>
</dbReference>
<feature type="transmembrane region" description="Helical" evidence="5">
    <location>
        <begin position="269"/>
        <end position="288"/>
    </location>
</feature>
<dbReference type="InterPro" id="IPR009057">
    <property type="entry name" value="Homeodomain-like_sf"/>
</dbReference>
<dbReference type="GO" id="GO:0043565">
    <property type="term" value="F:sequence-specific DNA binding"/>
    <property type="evidence" value="ECO:0007669"/>
    <property type="project" value="InterPro"/>
</dbReference>
<dbReference type="Pfam" id="PF17853">
    <property type="entry name" value="GGDEF_2"/>
    <property type="match status" value="1"/>
</dbReference>
<evidence type="ECO:0000256" key="4">
    <source>
        <dbReference type="SAM" id="MobiDB-lite"/>
    </source>
</evidence>
<dbReference type="InterPro" id="IPR018060">
    <property type="entry name" value="HTH_AraC"/>
</dbReference>
<dbReference type="PANTHER" id="PTHR43280">
    <property type="entry name" value="ARAC-FAMILY TRANSCRIPTIONAL REGULATOR"/>
    <property type="match status" value="1"/>
</dbReference>
<organism evidence="7 8">
    <name type="scientific">Paenibacillus cellulosilyticus</name>
    <dbReference type="NCBI Taxonomy" id="375489"/>
    <lineage>
        <taxon>Bacteria</taxon>
        <taxon>Bacillati</taxon>
        <taxon>Bacillota</taxon>
        <taxon>Bacilli</taxon>
        <taxon>Bacillales</taxon>
        <taxon>Paenibacillaceae</taxon>
        <taxon>Paenibacillus</taxon>
    </lineage>
</organism>
<dbReference type="AlphaFoldDB" id="A0A2V2YVS9"/>
<dbReference type="PANTHER" id="PTHR43280:SF2">
    <property type="entry name" value="HTH-TYPE TRANSCRIPTIONAL REGULATOR EXSA"/>
    <property type="match status" value="1"/>
</dbReference>
<keyword evidence="3" id="KW-0804">Transcription</keyword>
<keyword evidence="5" id="KW-1133">Transmembrane helix</keyword>
<keyword evidence="8" id="KW-1185">Reference proteome</keyword>
<dbReference type="OrthoDB" id="1877256at2"/>
<dbReference type="PROSITE" id="PS01124">
    <property type="entry name" value="HTH_ARAC_FAMILY_2"/>
    <property type="match status" value="1"/>
</dbReference>
<reference evidence="7 8" key="1">
    <citation type="submission" date="2018-05" db="EMBL/GenBank/DDBJ databases">
        <title>Genomic Encyclopedia of Type Strains, Phase III (KMG-III): the genomes of soil and plant-associated and newly described type strains.</title>
        <authorList>
            <person name="Whitman W."/>
        </authorList>
    </citation>
    <scope>NUCLEOTIDE SEQUENCE [LARGE SCALE GENOMIC DNA]</scope>
    <source>
        <strain evidence="7 8">CECT 5696</strain>
    </source>
</reference>
<feature type="transmembrane region" description="Helical" evidence="5">
    <location>
        <begin position="12"/>
        <end position="34"/>
    </location>
</feature>
<dbReference type="EMBL" id="QGTQ01000009">
    <property type="protein sequence ID" value="PWW02570.1"/>
    <property type="molecule type" value="Genomic_DNA"/>
</dbReference>
<comment type="caution">
    <text evidence="7">The sequence shown here is derived from an EMBL/GenBank/DDBJ whole genome shotgun (WGS) entry which is preliminary data.</text>
</comment>
<accession>A0A2V2YVS9</accession>
<keyword evidence="5" id="KW-0472">Membrane</keyword>